<accession>A0A485K4K1</accession>
<gene>
    <name evidence="4" type="primary">Aste57867_1184</name>
    <name evidence="3" type="ORF">As57867_001183</name>
    <name evidence="4" type="ORF">ASTE57867_1184</name>
</gene>
<proteinExistence type="inferred from homology"/>
<dbReference type="Gene3D" id="3.90.730.10">
    <property type="entry name" value="Ribonuclease T2-like"/>
    <property type="match status" value="1"/>
</dbReference>
<dbReference type="GO" id="GO:0033897">
    <property type="term" value="F:ribonuclease T2 activity"/>
    <property type="evidence" value="ECO:0007669"/>
    <property type="project" value="InterPro"/>
</dbReference>
<evidence type="ECO:0000256" key="2">
    <source>
        <dbReference type="RuleBase" id="RU004328"/>
    </source>
</evidence>
<dbReference type="InterPro" id="IPR036430">
    <property type="entry name" value="RNase_T2-like_sf"/>
</dbReference>
<dbReference type="InterPro" id="IPR018188">
    <property type="entry name" value="RNase_T2_His_AS_1"/>
</dbReference>
<evidence type="ECO:0000256" key="1">
    <source>
        <dbReference type="ARBA" id="ARBA00007469"/>
    </source>
</evidence>
<name>A0A485K4K1_9STRA</name>
<keyword evidence="5" id="KW-1185">Reference proteome</keyword>
<dbReference type="PANTHER" id="PTHR11240:SF22">
    <property type="entry name" value="RIBONUCLEASE T2"/>
    <property type="match status" value="1"/>
</dbReference>
<dbReference type="Proteomes" id="UP000332933">
    <property type="component" value="Unassembled WGS sequence"/>
</dbReference>
<comment type="similarity">
    <text evidence="1 2">Belongs to the RNase T2 family.</text>
</comment>
<dbReference type="GO" id="GO:0003723">
    <property type="term" value="F:RNA binding"/>
    <property type="evidence" value="ECO:0007669"/>
    <property type="project" value="InterPro"/>
</dbReference>
<dbReference type="OrthoDB" id="62942at2759"/>
<organism evidence="4 5">
    <name type="scientific">Aphanomyces stellatus</name>
    <dbReference type="NCBI Taxonomy" id="120398"/>
    <lineage>
        <taxon>Eukaryota</taxon>
        <taxon>Sar</taxon>
        <taxon>Stramenopiles</taxon>
        <taxon>Oomycota</taxon>
        <taxon>Saprolegniomycetes</taxon>
        <taxon>Saprolegniales</taxon>
        <taxon>Verrucalvaceae</taxon>
        <taxon>Aphanomyces</taxon>
    </lineage>
</organism>
<protein>
    <submittedName>
        <fullName evidence="4">Aste57867_1184 protein</fullName>
    </submittedName>
</protein>
<evidence type="ECO:0000313" key="3">
    <source>
        <dbReference type="EMBL" id="KAF0719229.1"/>
    </source>
</evidence>
<reference evidence="3" key="2">
    <citation type="submission" date="2019-06" db="EMBL/GenBank/DDBJ databases">
        <title>Genomics analysis of Aphanomyces spp. identifies a new class of oomycete effector associated with host adaptation.</title>
        <authorList>
            <person name="Gaulin E."/>
        </authorList>
    </citation>
    <scope>NUCLEOTIDE SEQUENCE</scope>
    <source>
        <strain evidence="3">CBS 578.67</strain>
    </source>
</reference>
<dbReference type="Pfam" id="PF00445">
    <property type="entry name" value="Ribonuclease_T2"/>
    <property type="match status" value="1"/>
</dbReference>
<reference evidence="4 5" key="1">
    <citation type="submission" date="2019-03" db="EMBL/GenBank/DDBJ databases">
        <authorList>
            <person name="Gaulin E."/>
            <person name="Dumas B."/>
        </authorList>
    </citation>
    <scope>NUCLEOTIDE SEQUENCE [LARGE SCALE GENOMIC DNA]</scope>
    <source>
        <strain evidence="4">CBS 568.67</strain>
    </source>
</reference>
<sequence length="210" mass="22772">MSTNLTVAPDAAFANANFAFYVLSQSWQPYFCTTGNNWPGCANPTDYMSTQLTIHGLWPNNNQKPHPADCNGPDLTQDDINKAGADDIAQYWPDVKTGGWTFVSNEWDKHGTCSGLNAVDYVRATLDLHVKLGTHSLISNNVGRAISAKSLRAAYGANKVSLVCAGSDHALSEVRTCYDKAFNQIGCPQSVLNQDNCGKAGQTIEVYSFN</sequence>
<evidence type="ECO:0000313" key="5">
    <source>
        <dbReference type="Proteomes" id="UP000332933"/>
    </source>
</evidence>
<dbReference type="AlphaFoldDB" id="A0A485K4K1"/>
<dbReference type="EMBL" id="VJMH01000083">
    <property type="protein sequence ID" value="KAF0719229.1"/>
    <property type="molecule type" value="Genomic_DNA"/>
</dbReference>
<dbReference type="PANTHER" id="PTHR11240">
    <property type="entry name" value="RIBONUCLEASE T2"/>
    <property type="match status" value="1"/>
</dbReference>
<dbReference type="EMBL" id="CAADRA010000083">
    <property type="protein sequence ID" value="VFT78404.1"/>
    <property type="molecule type" value="Genomic_DNA"/>
</dbReference>
<dbReference type="CDD" id="cd00374">
    <property type="entry name" value="RNase_T2"/>
    <property type="match status" value="1"/>
</dbReference>
<dbReference type="InterPro" id="IPR001568">
    <property type="entry name" value="RNase_T2-like"/>
</dbReference>
<evidence type="ECO:0000313" key="4">
    <source>
        <dbReference type="EMBL" id="VFT78404.1"/>
    </source>
</evidence>
<dbReference type="SUPFAM" id="SSF55895">
    <property type="entry name" value="Ribonuclease Rh-like"/>
    <property type="match status" value="1"/>
</dbReference>
<dbReference type="GO" id="GO:0006401">
    <property type="term" value="P:RNA catabolic process"/>
    <property type="evidence" value="ECO:0007669"/>
    <property type="project" value="UniProtKB-ARBA"/>
</dbReference>
<dbReference type="PROSITE" id="PS00530">
    <property type="entry name" value="RNASE_T2_1"/>
    <property type="match status" value="1"/>
</dbReference>